<dbReference type="Proteomes" id="UP001060504">
    <property type="component" value="Unassembled WGS sequence"/>
</dbReference>
<dbReference type="Gene3D" id="1.20.20.20">
    <property type="entry name" value="Haemophore, haem-binding domain"/>
    <property type="match status" value="1"/>
</dbReference>
<evidence type="ECO:0000313" key="3">
    <source>
        <dbReference type="EMBL" id="GJF08784.1"/>
    </source>
</evidence>
<sequence length="120" mass="13021">MRAHKTFARRMLLATVGAGAVLLGTSLPAQAQPDPPNCTTADLSGVMAGVDAATSAYLFTHPWVNDFLSSLEPLSPEDRQAAMTAYLQENPQVKTDYQGIRQPVLDFRNRCGGDTLDIRE</sequence>
<keyword evidence="1" id="KW-0732">Signal</keyword>
<reference evidence="3 4" key="1">
    <citation type="submission" date="2021-08" db="EMBL/GenBank/DDBJ databases">
        <title>Draft genome sequence of Mycolicibacterium sp. NGTWS1702 strain.</title>
        <authorList>
            <person name="Matsumoto M."/>
            <person name="Tang B.C.C."/>
            <person name="Machida Y."/>
            <person name="Matoyama H."/>
            <person name="Kishihara T."/>
            <person name="Sato S."/>
            <person name="Kondo I."/>
            <person name="Sano M."/>
            <person name="Kato G."/>
        </authorList>
    </citation>
    <scope>NUCLEOTIDE SEQUENCE [LARGE SCALE GENOMIC DNA]</scope>
    <source>
        <strain evidence="3 4">NGTWSNA01</strain>
    </source>
</reference>
<proteinExistence type="predicted"/>
<feature type="signal peptide" evidence="1">
    <location>
        <begin position="1"/>
        <end position="31"/>
    </location>
</feature>
<protein>
    <submittedName>
        <fullName evidence="3">Membrane protein</fullName>
    </submittedName>
</protein>
<dbReference type="InterPro" id="IPR038378">
    <property type="entry name" value="MHB_sf"/>
</dbReference>
<evidence type="ECO:0000256" key="1">
    <source>
        <dbReference type="SAM" id="SignalP"/>
    </source>
</evidence>
<dbReference type="PROSITE" id="PS51318">
    <property type="entry name" value="TAT"/>
    <property type="match status" value="1"/>
</dbReference>
<evidence type="ECO:0000259" key="2">
    <source>
        <dbReference type="Pfam" id="PF16525"/>
    </source>
</evidence>
<dbReference type="InterPro" id="IPR032407">
    <property type="entry name" value="MHB"/>
</dbReference>
<gene>
    <name evidence="3" type="ORF">NGTWS1702_31480</name>
</gene>
<name>A0ABQ4V537_9MYCO</name>
<dbReference type="NCBIfam" id="TIGR04529">
    <property type="entry name" value="MTB_hemophore"/>
    <property type="match status" value="1"/>
</dbReference>
<evidence type="ECO:0000313" key="4">
    <source>
        <dbReference type="Proteomes" id="UP001060504"/>
    </source>
</evidence>
<feature type="chain" id="PRO_5045040735" evidence="1">
    <location>
        <begin position="32"/>
        <end position="120"/>
    </location>
</feature>
<feature type="domain" description="Haemophore haem-binding" evidence="2">
    <location>
        <begin position="36"/>
        <end position="112"/>
    </location>
</feature>
<organism evidence="3 4">
    <name type="scientific">Mycolicibacterium cyprinidarum</name>
    <dbReference type="NCBI Taxonomy" id="2860311"/>
    <lineage>
        <taxon>Bacteria</taxon>
        <taxon>Bacillati</taxon>
        <taxon>Actinomycetota</taxon>
        <taxon>Actinomycetes</taxon>
        <taxon>Mycobacteriales</taxon>
        <taxon>Mycobacteriaceae</taxon>
        <taxon>Mycolicibacterium</taxon>
    </lineage>
</organism>
<accession>A0ABQ4V537</accession>
<dbReference type="EMBL" id="BPRH01003285">
    <property type="protein sequence ID" value="GJF08784.1"/>
    <property type="molecule type" value="Genomic_DNA"/>
</dbReference>
<comment type="caution">
    <text evidence="3">The sequence shown here is derived from an EMBL/GenBank/DDBJ whole genome shotgun (WGS) entry which is preliminary data.</text>
</comment>
<dbReference type="InterPro" id="IPR006311">
    <property type="entry name" value="TAT_signal"/>
</dbReference>
<dbReference type="Pfam" id="PF16525">
    <property type="entry name" value="MHB"/>
    <property type="match status" value="1"/>
</dbReference>
<keyword evidence="4" id="KW-1185">Reference proteome</keyword>